<comment type="caution">
    <text evidence="4">The sequence shown here is derived from an EMBL/GenBank/DDBJ whole genome shotgun (WGS) entry which is preliminary data.</text>
</comment>
<dbReference type="InterPro" id="IPR007527">
    <property type="entry name" value="Znf_SWIM"/>
</dbReference>
<evidence type="ECO:0000256" key="2">
    <source>
        <dbReference type="SAM" id="Coils"/>
    </source>
</evidence>
<dbReference type="RefSeq" id="WP_007736413.1">
    <property type="nucleotide sequence ID" value="NZ_AOMF01000015.1"/>
</dbReference>
<dbReference type="GO" id="GO:0008270">
    <property type="term" value="F:zinc ion binding"/>
    <property type="evidence" value="ECO:0007669"/>
    <property type="project" value="UniProtKB-KW"/>
</dbReference>
<feature type="domain" description="SWIM-type" evidence="3">
    <location>
        <begin position="63"/>
        <end position="97"/>
    </location>
</feature>
<keyword evidence="5" id="KW-1185">Reference proteome</keyword>
<reference evidence="4 5" key="1">
    <citation type="journal article" date="2014" name="PLoS Genet.">
        <title>Phylogenetically driven sequencing of extremely halophilic archaea reveals strategies for static and dynamic osmo-response.</title>
        <authorList>
            <person name="Becker E.A."/>
            <person name="Seitzer P.M."/>
            <person name="Tritt A."/>
            <person name="Larsen D."/>
            <person name="Krusor M."/>
            <person name="Yao A.I."/>
            <person name="Wu D."/>
            <person name="Madern D."/>
            <person name="Eisen J.A."/>
            <person name="Darling A.E."/>
            <person name="Facciotti M.T."/>
        </authorList>
    </citation>
    <scope>NUCLEOTIDE SEQUENCE [LARGE SCALE GENOMIC DNA]</scope>
    <source>
        <strain evidence="4 5">JCM 13552</strain>
    </source>
</reference>
<dbReference type="PROSITE" id="PS50966">
    <property type="entry name" value="ZF_SWIM"/>
    <property type="match status" value="1"/>
</dbReference>
<accession>M0NFP3</accession>
<dbReference type="eggNOG" id="arCOG07773">
    <property type="taxonomic scope" value="Archaea"/>
</dbReference>
<evidence type="ECO:0000256" key="1">
    <source>
        <dbReference type="PROSITE-ProRule" id="PRU00325"/>
    </source>
</evidence>
<dbReference type="EMBL" id="AOMF01000015">
    <property type="protein sequence ID" value="EMA56802.1"/>
    <property type="molecule type" value="Genomic_DNA"/>
</dbReference>
<proteinExistence type="predicted"/>
<keyword evidence="1" id="KW-0479">Metal-binding</keyword>
<dbReference type="AlphaFoldDB" id="M0NFP3"/>
<dbReference type="Proteomes" id="UP000011680">
    <property type="component" value="Unassembled WGS sequence"/>
</dbReference>
<gene>
    <name evidence="4" type="ORF">C451_00310</name>
</gene>
<dbReference type="OrthoDB" id="142306at2157"/>
<protein>
    <submittedName>
        <fullName evidence="4">Zinc finger SWIM domain-containing protein</fullName>
    </submittedName>
</protein>
<organism evidence="4 5">
    <name type="scientific">Halococcus thailandensis JCM 13552</name>
    <dbReference type="NCBI Taxonomy" id="1227457"/>
    <lineage>
        <taxon>Archaea</taxon>
        <taxon>Methanobacteriati</taxon>
        <taxon>Methanobacteriota</taxon>
        <taxon>Stenosarchaea group</taxon>
        <taxon>Halobacteria</taxon>
        <taxon>Halobacteriales</taxon>
        <taxon>Halococcaceae</taxon>
        <taxon>Halococcus</taxon>
    </lineage>
</organism>
<dbReference type="PATRIC" id="fig|1227457.3.peg.54"/>
<keyword evidence="1" id="KW-0863">Zinc-finger</keyword>
<feature type="coiled-coil region" evidence="2">
    <location>
        <begin position="108"/>
        <end position="139"/>
    </location>
</feature>
<dbReference type="STRING" id="1227457.C451_00310"/>
<name>M0NFP3_9EURY</name>
<sequence>MAPNTATLDGNDESDEIDMDALDGDERRAVRARSESMVVVPQTDADGECIGMYDVHSQSGSHYIVVLDNERGCDCPDTQFNHAENCKHRRRVAMQITETDCPAPGQQIGDYGATLEEVRKQLERERKRILDELESLNGMMDGFED</sequence>
<evidence type="ECO:0000313" key="5">
    <source>
        <dbReference type="Proteomes" id="UP000011680"/>
    </source>
</evidence>
<keyword evidence="1" id="KW-0862">Zinc</keyword>
<evidence type="ECO:0000259" key="3">
    <source>
        <dbReference type="PROSITE" id="PS50966"/>
    </source>
</evidence>
<keyword evidence="2" id="KW-0175">Coiled coil</keyword>
<evidence type="ECO:0000313" key="4">
    <source>
        <dbReference type="EMBL" id="EMA56802.1"/>
    </source>
</evidence>